<dbReference type="SMART" id="SM00276">
    <property type="entry name" value="GLECT"/>
    <property type="match status" value="1"/>
</dbReference>
<name>A0ABD1F6E0_HYPHA</name>
<feature type="compositionally biased region" description="Low complexity" evidence="3">
    <location>
        <begin position="370"/>
        <end position="389"/>
    </location>
</feature>
<feature type="compositionally biased region" description="Polar residues" evidence="3">
    <location>
        <begin position="410"/>
        <end position="438"/>
    </location>
</feature>
<keyword evidence="1 2" id="KW-0430">Lectin</keyword>
<feature type="region of interest" description="Disordered" evidence="3">
    <location>
        <begin position="152"/>
        <end position="203"/>
    </location>
</feature>
<feature type="compositionally biased region" description="Low complexity" evidence="3">
    <location>
        <begin position="303"/>
        <end position="314"/>
    </location>
</feature>
<feature type="region of interest" description="Disordered" evidence="3">
    <location>
        <begin position="351"/>
        <end position="451"/>
    </location>
</feature>
<dbReference type="AlphaFoldDB" id="A0ABD1F6E0"/>
<dbReference type="Pfam" id="PF00337">
    <property type="entry name" value="Gal-bind_lectin"/>
    <property type="match status" value="1"/>
</dbReference>
<comment type="caution">
    <text evidence="5">The sequence shown here is derived from an EMBL/GenBank/DDBJ whole genome shotgun (WGS) entry which is preliminary data.</text>
</comment>
<dbReference type="Proteomes" id="UP001566132">
    <property type="component" value="Unassembled WGS sequence"/>
</dbReference>
<dbReference type="EMBL" id="JBDJPC010000002">
    <property type="protein sequence ID" value="KAL1513138.1"/>
    <property type="molecule type" value="Genomic_DNA"/>
</dbReference>
<evidence type="ECO:0000313" key="6">
    <source>
        <dbReference type="Proteomes" id="UP001566132"/>
    </source>
</evidence>
<protein>
    <recommendedName>
        <fullName evidence="2">Galectin</fullName>
    </recommendedName>
</protein>
<dbReference type="PANTHER" id="PTHR11346">
    <property type="entry name" value="GALECTIN"/>
    <property type="match status" value="1"/>
</dbReference>
<dbReference type="InterPro" id="IPR001079">
    <property type="entry name" value="Galectin_CRD"/>
</dbReference>
<gene>
    <name evidence="5" type="ORF">ABEB36_002594</name>
</gene>
<organism evidence="5 6">
    <name type="scientific">Hypothenemus hampei</name>
    <name type="common">Coffee berry borer</name>
    <dbReference type="NCBI Taxonomy" id="57062"/>
    <lineage>
        <taxon>Eukaryota</taxon>
        <taxon>Metazoa</taxon>
        <taxon>Ecdysozoa</taxon>
        <taxon>Arthropoda</taxon>
        <taxon>Hexapoda</taxon>
        <taxon>Insecta</taxon>
        <taxon>Pterygota</taxon>
        <taxon>Neoptera</taxon>
        <taxon>Endopterygota</taxon>
        <taxon>Coleoptera</taxon>
        <taxon>Polyphaga</taxon>
        <taxon>Cucujiformia</taxon>
        <taxon>Curculionidae</taxon>
        <taxon>Scolytinae</taxon>
        <taxon>Hypothenemus</taxon>
    </lineage>
</organism>
<feature type="domain" description="Galectin" evidence="4">
    <location>
        <begin position="12"/>
        <end position="144"/>
    </location>
</feature>
<feature type="compositionally biased region" description="Polar residues" evidence="3">
    <location>
        <begin position="355"/>
        <end position="369"/>
    </location>
</feature>
<evidence type="ECO:0000256" key="1">
    <source>
        <dbReference type="ARBA" id="ARBA00022734"/>
    </source>
</evidence>
<evidence type="ECO:0000256" key="3">
    <source>
        <dbReference type="SAM" id="MobiDB-lite"/>
    </source>
</evidence>
<dbReference type="CDD" id="cd00070">
    <property type="entry name" value="GLECT"/>
    <property type="match status" value="1"/>
</dbReference>
<evidence type="ECO:0000313" key="5">
    <source>
        <dbReference type="EMBL" id="KAL1513138.1"/>
    </source>
</evidence>
<reference evidence="5 6" key="1">
    <citation type="submission" date="2024-05" db="EMBL/GenBank/DDBJ databases">
        <title>Genetic variation in Jamaican populations of the coffee berry borer (Hypothenemus hampei).</title>
        <authorList>
            <person name="Errbii M."/>
            <person name="Myrie A."/>
        </authorList>
    </citation>
    <scope>NUCLEOTIDE SEQUENCE [LARGE SCALE GENOMIC DNA]</scope>
    <source>
        <strain evidence="5">JA-Hopewell-2020-01-JO</strain>
        <tissue evidence="5">Whole body</tissue>
    </source>
</reference>
<dbReference type="SMART" id="SM00908">
    <property type="entry name" value="Gal-bind_lectin"/>
    <property type="match status" value="1"/>
</dbReference>
<dbReference type="PROSITE" id="PS51304">
    <property type="entry name" value="GALECTIN"/>
    <property type="match status" value="1"/>
</dbReference>
<evidence type="ECO:0000259" key="4">
    <source>
        <dbReference type="PROSITE" id="PS51304"/>
    </source>
</evidence>
<feature type="compositionally biased region" description="Polar residues" evidence="3">
    <location>
        <begin position="260"/>
        <end position="287"/>
    </location>
</feature>
<sequence length="497" mass="52600">MAQPIVNPELPFVDEIPSGLQPGKMIRFQGVTHPNSDRFNINFATGPNSKPRDDTALHISVRLNQGYIARNSYRNGAWQDEQGSGKLPIGKAQSFEIIVLVDPNHYKVAVNGQHFCEFPHRIPYDEVTHLLLDGDVALTLISFEGIVLPGPETSTQSSQVNASGPGGPQFGLPQYGPPPGVYGPPPSNYGGYGPPGEEPQSDFGSFFEKAQGILAGAIATGAAEKILGGILHSNDNSQRQPQGYVHQNAKYGIYPDLPMQDTTPTPSGDPSRNFNNPQDTNLSNLIAGSGGTVTTGPQPTIQPSSPSGQNPSSLESILMGLLSGNSERSSAPDRAQNQSADMLSGILSNLLSGSQTDSTRSPAATGQAHSSDGLSGLLSSFLSPSPDVSTPNQPIQNQSPPGPPTSSSSDVLTNLLSSLMSPNDNPNQRNITSQSPSEQHIDPKQGNNTQAPNVEMLTSLLQGLLVKAREQHDSTRPIQERNPGAGDTSQQVSFIVK</sequence>
<feature type="region of interest" description="Disordered" evidence="3">
    <location>
        <begin position="254"/>
        <end position="314"/>
    </location>
</feature>
<dbReference type="SUPFAM" id="SSF49899">
    <property type="entry name" value="Concanavalin A-like lectins/glucanases"/>
    <property type="match status" value="1"/>
</dbReference>
<keyword evidence="6" id="KW-1185">Reference proteome</keyword>
<feature type="compositionally biased region" description="Pro residues" evidence="3">
    <location>
        <begin position="175"/>
        <end position="187"/>
    </location>
</feature>
<dbReference type="PANTHER" id="PTHR11346:SF176">
    <property type="entry name" value="32 KDA BETA-GALACTOSIDE-BINDING LECTIN LEC-3"/>
    <property type="match status" value="1"/>
</dbReference>
<feature type="compositionally biased region" description="Polar residues" evidence="3">
    <location>
        <begin position="487"/>
        <end position="497"/>
    </location>
</feature>
<dbReference type="Gene3D" id="2.60.120.200">
    <property type="match status" value="1"/>
</dbReference>
<accession>A0ABD1F6E0</accession>
<feature type="compositionally biased region" description="Polar residues" evidence="3">
    <location>
        <begin position="152"/>
        <end position="162"/>
    </location>
</feature>
<dbReference type="FunFam" id="2.60.120.200:FF:000256">
    <property type="entry name" value="Galectin"/>
    <property type="match status" value="1"/>
</dbReference>
<feature type="region of interest" description="Disordered" evidence="3">
    <location>
        <begin position="468"/>
        <end position="497"/>
    </location>
</feature>
<proteinExistence type="predicted"/>
<evidence type="ECO:0000256" key="2">
    <source>
        <dbReference type="RuleBase" id="RU102079"/>
    </source>
</evidence>
<feature type="compositionally biased region" description="Basic and acidic residues" evidence="3">
    <location>
        <begin position="468"/>
        <end position="479"/>
    </location>
</feature>
<dbReference type="InterPro" id="IPR044156">
    <property type="entry name" value="Galectin-like"/>
</dbReference>
<dbReference type="InterPro" id="IPR013320">
    <property type="entry name" value="ConA-like_dom_sf"/>
</dbReference>
<dbReference type="GO" id="GO:0030246">
    <property type="term" value="F:carbohydrate binding"/>
    <property type="evidence" value="ECO:0007669"/>
    <property type="project" value="UniProtKB-UniRule"/>
</dbReference>